<dbReference type="PANTHER" id="PTHR10695">
    <property type="entry name" value="DEPHOSPHO-COA KINASE-RELATED"/>
    <property type="match status" value="1"/>
</dbReference>
<dbReference type="FunCoup" id="K0KSS5">
    <property type="interactions" value="188"/>
</dbReference>
<evidence type="ECO:0000313" key="3">
    <source>
        <dbReference type="Proteomes" id="UP000009328"/>
    </source>
</evidence>
<keyword evidence="3" id="KW-1185">Reference proteome</keyword>
<dbReference type="GO" id="GO:0015937">
    <property type="term" value="P:coenzyme A biosynthetic process"/>
    <property type="evidence" value="ECO:0007669"/>
    <property type="project" value="TreeGrafter"/>
</dbReference>
<gene>
    <name evidence="2" type="ORF">BN7_5802</name>
</gene>
<sequence length="300" mass="34069">MSYRSSIILLKDTESIQSYGPLISKAAELSTIDSSLDILIVSPVTKLNHLDVLLAEIYTLATDTLQLTEKPQIKTRVLFNKHYKDIKEPDWDLLILDTSDNSLDEFEYEDRDLIHTVNVQRSESEPIKLKQEKDDSSESIESVVALGGTFDHFHDGHKILLTAGAFLAKDKLIVGITDDELLEKKKYKEFLQSYDYRKHVVLEFLNHIRPDLEIDPNAIRDICGPTGYIEEIDSLVVSRETIAGGDYINKFRAEKGFRQLKVHVINVIGGEEDDGFQNKLSSTQLRKEEYEATHKTSAGL</sequence>
<keyword evidence="2" id="KW-0418">Kinase</keyword>
<dbReference type="Proteomes" id="UP000009328">
    <property type="component" value="Unassembled WGS sequence"/>
</dbReference>
<dbReference type="HOGENOM" id="CLU_035272_0_1_1"/>
<reference evidence="2 3" key="1">
    <citation type="journal article" date="2012" name="Eukaryot. Cell">
        <title>Draft genome sequence of Wickerhamomyces ciferrii NRRL Y-1031 F-60-10.</title>
        <authorList>
            <person name="Schneider J."/>
            <person name="Andrea H."/>
            <person name="Blom J."/>
            <person name="Jaenicke S."/>
            <person name="Ruckert C."/>
            <person name="Schorsch C."/>
            <person name="Szczepanowski R."/>
            <person name="Farwick M."/>
            <person name="Goesmann A."/>
            <person name="Puhler A."/>
            <person name="Schaffer S."/>
            <person name="Tauch A."/>
            <person name="Kohler T."/>
            <person name="Brinkrolf K."/>
        </authorList>
    </citation>
    <scope>NUCLEOTIDE SEQUENCE [LARGE SCALE GENOMIC DNA]</scope>
    <source>
        <strain evidence="3">ATCC 14091 / BCRC 22168 / CBS 111 / JCM 3599 / NBRC 0793 / NRRL Y-1031 F-60-10</strain>
    </source>
</reference>
<dbReference type="EC" id="2.7.7.-" evidence="2"/>
<dbReference type="PANTHER" id="PTHR10695:SF46">
    <property type="entry name" value="BIFUNCTIONAL COENZYME A SYNTHASE-RELATED"/>
    <property type="match status" value="1"/>
</dbReference>
<keyword evidence="2" id="KW-0808">Transferase</keyword>
<dbReference type="eggNOG" id="KOG3351">
    <property type="taxonomic scope" value="Eukaryota"/>
</dbReference>
<evidence type="ECO:0000259" key="1">
    <source>
        <dbReference type="Pfam" id="PF01467"/>
    </source>
</evidence>
<dbReference type="SUPFAM" id="SSF52374">
    <property type="entry name" value="Nucleotidylyl transferase"/>
    <property type="match status" value="1"/>
</dbReference>
<dbReference type="STRING" id="1206466.K0KSS5"/>
<dbReference type="EMBL" id="CAIF01000234">
    <property type="protein sequence ID" value="CCH46211.1"/>
    <property type="molecule type" value="Genomic_DNA"/>
</dbReference>
<organism evidence="2 3">
    <name type="scientific">Wickerhamomyces ciferrii (strain ATCC 14091 / BCRC 22168 / CBS 111 / JCM 3599 / NBRC 0793 / NRRL Y-1031 F-60-10)</name>
    <name type="common">Yeast</name>
    <name type="synonym">Pichia ciferrii</name>
    <dbReference type="NCBI Taxonomy" id="1206466"/>
    <lineage>
        <taxon>Eukaryota</taxon>
        <taxon>Fungi</taxon>
        <taxon>Dikarya</taxon>
        <taxon>Ascomycota</taxon>
        <taxon>Saccharomycotina</taxon>
        <taxon>Saccharomycetes</taxon>
        <taxon>Phaffomycetales</taxon>
        <taxon>Wickerhamomycetaceae</taxon>
        <taxon>Wickerhamomyces</taxon>
    </lineage>
</organism>
<accession>K0KSS5</accession>
<dbReference type="AlphaFoldDB" id="K0KSS5"/>
<dbReference type="GO" id="GO:0016779">
    <property type="term" value="F:nucleotidyltransferase activity"/>
    <property type="evidence" value="ECO:0007669"/>
    <property type="project" value="UniProtKB-KW"/>
</dbReference>
<dbReference type="Gene3D" id="3.40.50.620">
    <property type="entry name" value="HUPs"/>
    <property type="match status" value="1"/>
</dbReference>
<dbReference type="GO" id="GO:0004140">
    <property type="term" value="F:dephospho-CoA kinase activity"/>
    <property type="evidence" value="ECO:0007669"/>
    <property type="project" value="TreeGrafter"/>
</dbReference>
<feature type="domain" description="Cytidyltransferase-like" evidence="1">
    <location>
        <begin position="146"/>
        <end position="287"/>
    </location>
</feature>
<proteinExistence type="predicted"/>
<dbReference type="CDD" id="cd02164">
    <property type="entry name" value="PPAT_CoAS"/>
    <property type="match status" value="1"/>
</dbReference>
<dbReference type="NCBIfam" id="NF001985">
    <property type="entry name" value="PRK00777.1"/>
    <property type="match status" value="1"/>
</dbReference>
<dbReference type="Pfam" id="PF01467">
    <property type="entry name" value="CTP_transf_like"/>
    <property type="match status" value="1"/>
</dbReference>
<evidence type="ECO:0000313" key="2">
    <source>
        <dbReference type="EMBL" id="CCH46211.1"/>
    </source>
</evidence>
<dbReference type="InParanoid" id="K0KSS5"/>
<keyword evidence="2" id="KW-0548">Nucleotidyltransferase</keyword>
<dbReference type="InterPro" id="IPR004821">
    <property type="entry name" value="Cyt_trans-like"/>
</dbReference>
<dbReference type="InterPro" id="IPR014729">
    <property type="entry name" value="Rossmann-like_a/b/a_fold"/>
</dbReference>
<name>K0KSS5_WICCF</name>
<comment type="caution">
    <text evidence="2">The sequence shown here is derived from an EMBL/GenBank/DDBJ whole genome shotgun (WGS) entry which is preliminary data.</text>
</comment>
<protein>
    <submittedName>
        <fullName evidence="2">D-beta-D-heptose 7-phosphate kinase</fullName>
        <ecNumber evidence="2">2.7.7.-</ecNumber>
    </submittedName>
</protein>